<dbReference type="EMBL" id="UZAM01012424">
    <property type="protein sequence ID" value="VDP21789.1"/>
    <property type="molecule type" value="Genomic_DNA"/>
</dbReference>
<comment type="similarity">
    <text evidence="1">Belongs to the FHIP family.</text>
</comment>
<name>A0A183IZY8_9BILA</name>
<feature type="domain" description="FHF complex subunit HOOK-interacting protein C-terminal" evidence="2">
    <location>
        <begin position="455"/>
        <end position="499"/>
    </location>
</feature>
<sequence>MKSVSVFQQRRILFQLGKPADVSANWPRRVLASGLAGLYSALPRRYASSVIPDDWSSLTLTDVNAILNLRTFCCIVEFCNAVIQVAHELINHQLISFIYDGFFTSILKAALQDSSEEDVFAVTAYFELVCRLSKEPLLRDSIVKLLLSDVDGDDQRIILDLLVDRIKTTNSSLFRISLSLMETLIEFCSEPLMFELVFKYLISQNPLLCYVPSYSDVTKAYIDAAEKYSVLSSACSIQCETARTGSSDCHARQATSDDPSLQYSFVDYLCYEDARMGRIAAACSSWRCPCSTGFSEHCRFCVNSEAEVSQHGSGDSKKNCISVRNRFAAWEPHIVQLGVELRNSVSQIWLSYLKLTFVENSVLKETHLPVEEEMMGAGDVALEHLSDANSIDEEDPRTLIDRMHESLVSRYNHHCSSDDARTVGCSSPDFSSSNANTPYNRRLQFSETSVPSDFGPFLSVLLDRLTSMVDNSPFENMLITSVICLVACFPYPMMRLLLPFDAEGNTSRLMQVTEMYSVDSWIAFACNH</sequence>
<keyword evidence="4" id="KW-1185">Reference proteome</keyword>
<evidence type="ECO:0000313" key="3">
    <source>
        <dbReference type="EMBL" id="VDP21789.1"/>
    </source>
</evidence>
<proteinExistence type="inferred from homology"/>
<evidence type="ECO:0000313" key="5">
    <source>
        <dbReference type="WBParaSite" id="SBAD_0000951601-mRNA-1"/>
    </source>
</evidence>
<dbReference type="Proteomes" id="UP000270296">
    <property type="component" value="Unassembled WGS sequence"/>
</dbReference>
<organism evidence="5">
    <name type="scientific">Soboliphyme baturini</name>
    <dbReference type="NCBI Taxonomy" id="241478"/>
    <lineage>
        <taxon>Eukaryota</taxon>
        <taxon>Metazoa</taxon>
        <taxon>Ecdysozoa</taxon>
        <taxon>Nematoda</taxon>
        <taxon>Enoplea</taxon>
        <taxon>Dorylaimia</taxon>
        <taxon>Dioctophymatida</taxon>
        <taxon>Dioctophymatoidea</taxon>
        <taxon>Soboliphymatidae</taxon>
        <taxon>Soboliphyme</taxon>
    </lineage>
</organism>
<reference evidence="5" key="1">
    <citation type="submission" date="2016-06" db="UniProtKB">
        <authorList>
            <consortium name="WormBaseParasite"/>
        </authorList>
    </citation>
    <scope>IDENTIFICATION</scope>
</reference>
<reference evidence="3 4" key="2">
    <citation type="submission" date="2018-11" db="EMBL/GenBank/DDBJ databases">
        <authorList>
            <consortium name="Pathogen Informatics"/>
        </authorList>
    </citation>
    <scope>NUCLEOTIDE SEQUENCE [LARGE SCALE GENOMIC DNA]</scope>
</reference>
<gene>
    <name evidence="3" type="ORF">SBAD_LOCUS9186</name>
</gene>
<dbReference type="InterPro" id="IPR045669">
    <property type="entry name" value="FHIP_C"/>
</dbReference>
<accession>A0A183IZY8</accession>
<protein>
    <submittedName>
        <fullName evidence="5">DUF5917 domain-containing protein</fullName>
    </submittedName>
</protein>
<evidence type="ECO:0000256" key="1">
    <source>
        <dbReference type="ARBA" id="ARBA00024336"/>
    </source>
</evidence>
<evidence type="ECO:0000259" key="2">
    <source>
        <dbReference type="Pfam" id="PF19314"/>
    </source>
</evidence>
<dbReference type="PANTHER" id="PTHR21705">
    <property type="entry name" value="RAI16 PROTEIN-RELATED"/>
    <property type="match status" value="1"/>
</dbReference>
<dbReference type="WBParaSite" id="SBAD_0000951601-mRNA-1">
    <property type="protein sequence ID" value="SBAD_0000951601-mRNA-1"/>
    <property type="gene ID" value="SBAD_0000951601"/>
</dbReference>
<dbReference type="InterPro" id="IPR019384">
    <property type="entry name" value="FHIP"/>
</dbReference>
<evidence type="ECO:0000313" key="4">
    <source>
        <dbReference type="Proteomes" id="UP000270296"/>
    </source>
</evidence>
<dbReference type="AlphaFoldDB" id="A0A183IZY8"/>
<dbReference type="PANTHER" id="PTHR21705:SF11">
    <property type="entry name" value="FHIP FAMILY PROTEIN CG3558"/>
    <property type="match status" value="1"/>
</dbReference>
<dbReference type="Pfam" id="PF19314">
    <property type="entry name" value="DUF5917"/>
    <property type="match status" value="1"/>
</dbReference>
<dbReference type="OrthoDB" id="6287422at2759"/>
<dbReference type="Pfam" id="PF10257">
    <property type="entry name" value="RAI16-like"/>
    <property type="match status" value="1"/>
</dbReference>